<keyword evidence="1" id="KW-0175">Coiled coil</keyword>
<proteinExistence type="predicted"/>
<dbReference type="PANTHER" id="PTHR32309">
    <property type="entry name" value="TYROSINE-PROTEIN KINASE"/>
    <property type="match status" value="1"/>
</dbReference>
<dbReference type="AlphaFoldDB" id="A0A933SER4"/>
<reference evidence="3" key="1">
    <citation type="submission" date="2020-07" db="EMBL/GenBank/DDBJ databases">
        <title>Huge and variable diversity of episymbiotic CPR bacteria and DPANN archaea in groundwater ecosystems.</title>
        <authorList>
            <person name="He C.Y."/>
            <person name="Keren R."/>
            <person name="Whittaker M."/>
            <person name="Farag I.F."/>
            <person name="Doudna J."/>
            <person name="Cate J.H.D."/>
            <person name="Banfield J.F."/>
        </authorList>
    </citation>
    <scope>NUCLEOTIDE SEQUENCE</scope>
    <source>
        <strain evidence="3">NC_groundwater_1813_Pr3_B-0.1um_71_17</strain>
    </source>
</reference>
<feature type="coiled-coil region" evidence="1">
    <location>
        <begin position="202"/>
        <end position="236"/>
    </location>
</feature>
<evidence type="ECO:0008006" key="5">
    <source>
        <dbReference type="Google" id="ProtNLM"/>
    </source>
</evidence>
<feature type="transmembrane region" description="Helical" evidence="2">
    <location>
        <begin position="43"/>
        <end position="61"/>
    </location>
</feature>
<gene>
    <name evidence="3" type="ORF">HZA61_10970</name>
</gene>
<evidence type="ECO:0000313" key="4">
    <source>
        <dbReference type="Proteomes" id="UP000696931"/>
    </source>
</evidence>
<keyword evidence="2" id="KW-0472">Membrane</keyword>
<protein>
    <recommendedName>
        <fullName evidence="5">Polysaccharide chain length determinant N-terminal domain-containing protein</fullName>
    </recommendedName>
</protein>
<dbReference type="Proteomes" id="UP000696931">
    <property type="component" value="Unassembled WGS sequence"/>
</dbReference>
<keyword evidence="2" id="KW-1133">Transmembrane helix</keyword>
<comment type="caution">
    <text evidence="3">The sequence shown here is derived from an EMBL/GenBank/DDBJ whole genome shotgun (WGS) entry which is preliminary data.</text>
</comment>
<evidence type="ECO:0000256" key="2">
    <source>
        <dbReference type="SAM" id="Phobius"/>
    </source>
</evidence>
<keyword evidence="2" id="KW-0812">Transmembrane</keyword>
<dbReference type="PANTHER" id="PTHR32309:SF31">
    <property type="entry name" value="CAPSULAR EXOPOLYSACCHARIDE FAMILY"/>
    <property type="match status" value="1"/>
</dbReference>
<name>A0A933SER4_UNCEI</name>
<sequence>MSDRIVELSAARAFEGAVIEEPAAPGPNWGALARAAWSHRGRLAAGAVAGAVLAVALSFVLPPTYVANVALLEAPRPGGGSALDQLGLQAEMLGIKGGGGSNALTYPDILRSRRLLTTLLEEKYTDRKGASVALIDHVMGGKPSPQRSELAVQEMRERLDIGLDRRTNLLRVGVKDRDPVLAAAVANRLCTALQDVLTHAMMTQASANRRFIEERLASAERELAGAEASLRAFREANLHVDSPRLVLEQARLAREMRVREEVVIALSRQYEIARVDENRDVPVLNVMDPAVVPAFRSSPRRAPMALAGVLLGLAVAAAASTDRWRRHGAGSSASAAIATEPKAA</sequence>
<dbReference type="EMBL" id="JACRIW010000078">
    <property type="protein sequence ID" value="MBI5170001.1"/>
    <property type="molecule type" value="Genomic_DNA"/>
</dbReference>
<evidence type="ECO:0000256" key="1">
    <source>
        <dbReference type="SAM" id="Coils"/>
    </source>
</evidence>
<dbReference type="InterPro" id="IPR050445">
    <property type="entry name" value="Bact_polysacc_biosynth/exp"/>
</dbReference>
<organism evidence="3 4">
    <name type="scientific">Eiseniibacteriota bacterium</name>
    <dbReference type="NCBI Taxonomy" id="2212470"/>
    <lineage>
        <taxon>Bacteria</taxon>
        <taxon>Candidatus Eiseniibacteriota</taxon>
    </lineage>
</organism>
<accession>A0A933SER4</accession>
<evidence type="ECO:0000313" key="3">
    <source>
        <dbReference type="EMBL" id="MBI5170001.1"/>
    </source>
</evidence>